<keyword evidence="7 10" id="KW-0472">Membrane</keyword>
<evidence type="ECO:0000256" key="8">
    <source>
        <dbReference type="ARBA" id="ARBA00023170"/>
    </source>
</evidence>
<accession>A0ABD2BQZ7</accession>
<keyword evidence="4 10" id="KW-0812">Transmembrane</keyword>
<dbReference type="Pfam" id="PF02949">
    <property type="entry name" value="7tm_6"/>
    <property type="match status" value="1"/>
</dbReference>
<protein>
    <recommendedName>
        <fullName evidence="10">Odorant receptor</fullName>
    </recommendedName>
</protein>
<name>A0ABD2BQZ7_VESSQ</name>
<feature type="transmembrane region" description="Helical" evidence="10">
    <location>
        <begin position="132"/>
        <end position="162"/>
    </location>
</feature>
<keyword evidence="6 10" id="KW-1133">Transmembrane helix</keyword>
<evidence type="ECO:0000256" key="9">
    <source>
        <dbReference type="ARBA" id="ARBA00023224"/>
    </source>
</evidence>
<keyword evidence="3 10" id="KW-0716">Sensory transduction</keyword>
<evidence type="ECO:0000256" key="7">
    <source>
        <dbReference type="ARBA" id="ARBA00023136"/>
    </source>
</evidence>
<dbReference type="EMBL" id="JAUDFV010000064">
    <property type="protein sequence ID" value="KAL2735207.1"/>
    <property type="molecule type" value="Genomic_DNA"/>
</dbReference>
<comment type="caution">
    <text evidence="10">Lacks conserved residue(s) required for the propagation of feature annotation.</text>
</comment>
<evidence type="ECO:0000256" key="6">
    <source>
        <dbReference type="ARBA" id="ARBA00022989"/>
    </source>
</evidence>
<reference evidence="11 12" key="1">
    <citation type="journal article" date="2024" name="Ann. Entomol. Soc. Am.">
        <title>Genomic analyses of the southern and eastern yellowjacket wasps (Hymenoptera: Vespidae) reveal evolutionary signatures of social life.</title>
        <authorList>
            <person name="Catto M.A."/>
            <person name="Caine P.B."/>
            <person name="Orr S.E."/>
            <person name="Hunt B.G."/>
            <person name="Goodisman M.A.D."/>
        </authorList>
    </citation>
    <scope>NUCLEOTIDE SEQUENCE [LARGE SCALE GENOMIC DNA]</scope>
    <source>
        <strain evidence="11">233</strain>
        <tissue evidence="11">Head and thorax</tissue>
    </source>
</reference>
<comment type="caution">
    <text evidence="11">The sequence shown here is derived from an EMBL/GenBank/DDBJ whole genome shotgun (WGS) entry which is preliminary data.</text>
</comment>
<evidence type="ECO:0000256" key="1">
    <source>
        <dbReference type="ARBA" id="ARBA00004651"/>
    </source>
</evidence>
<gene>
    <name evidence="11" type="ORF">V1478_002847</name>
</gene>
<comment type="similarity">
    <text evidence="10">Belongs to the insect chemoreceptor superfamily. Heteromeric odorant receptor channel (TC 1.A.69) family.</text>
</comment>
<keyword evidence="5 10" id="KW-0552">Olfaction</keyword>
<evidence type="ECO:0000256" key="5">
    <source>
        <dbReference type="ARBA" id="ARBA00022725"/>
    </source>
</evidence>
<keyword evidence="12" id="KW-1185">Reference proteome</keyword>
<proteinExistence type="inferred from homology"/>
<evidence type="ECO:0000256" key="4">
    <source>
        <dbReference type="ARBA" id="ARBA00022692"/>
    </source>
</evidence>
<dbReference type="GO" id="GO:0007165">
    <property type="term" value="P:signal transduction"/>
    <property type="evidence" value="ECO:0007669"/>
    <property type="project" value="UniProtKB-KW"/>
</dbReference>
<dbReference type="PANTHER" id="PTHR21137:SF35">
    <property type="entry name" value="ODORANT RECEPTOR 19A-RELATED"/>
    <property type="match status" value="1"/>
</dbReference>
<sequence>MTLKEIDHFEKHSSVLNEYLFTFIGLSSYIKSPKELLRVHLINFVLVFAILMQILELYLLYKLEPEVQLRLIVKILQTFLPTICFSICYYYNLIHNYAKIKLIVNRIKRDWNELKDEHELITMKRYADKSRLWSMFIICCSYVYIISLIFPSMYNLIYVICVTDKTKFILPIRMDFWLENNKLYYAVFSLEFIIIFIVCTIGVANYSLFMSITQHAFALFNIVLVKLDRPFKKDLHSLKRKKIFTSQNMEYDWIITIIRSYEKAIRFVDLIKFVFGSTYLVEISLSLSFIIIDYLYIFTLKNTISDIISDSTYIIASLLMIYVYCYSGQMLINSNSAVFMKCCQVPFYMLSVKTQKILLILILQTTRPCNFSVRRIIVASHELFAKAEKLSRM</sequence>
<dbReference type="AlphaFoldDB" id="A0ABD2BQZ7"/>
<dbReference type="GO" id="GO:0005886">
    <property type="term" value="C:plasma membrane"/>
    <property type="evidence" value="ECO:0007669"/>
    <property type="project" value="UniProtKB-SubCell"/>
</dbReference>
<feature type="transmembrane region" description="Helical" evidence="10">
    <location>
        <begin position="312"/>
        <end position="332"/>
    </location>
</feature>
<keyword evidence="2" id="KW-1003">Cell membrane</keyword>
<evidence type="ECO:0000256" key="3">
    <source>
        <dbReference type="ARBA" id="ARBA00022606"/>
    </source>
</evidence>
<dbReference type="PANTHER" id="PTHR21137">
    <property type="entry name" value="ODORANT RECEPTOR"/>
    <property type="match status" value="1"/>
</dbReference>
<organism evidence="11 12">
    <name type="scientific">Vespula squamosa</name>
    <name type="common">Southern yellow jacket</name>
    <name type="synonym">Wasp</name>
    <dbReference type="NCBI Taxonomy" id="30214"/>
    <lineage>
        <taxon>Eukaryota</taxon>
        <taxon>Metazoa</taxon>
        <taxon>Ecdysozoa</taxon>
        <taxon>Arthropoda</taxon>
        <taxon>Hexapoda</taxon>
        <taxon>Insecta</taxon>
        <taxon>Pterygota</taxon>
        <taxon>Neoptera</taxon>
        <taxon>Endopterygota</taxon>
        <taxon>Hymenoptera</taxon>
        <taxon>Apocrita</taxon>
        <taxon>Aculeata</taxon>
        <taxon>Vespoidea</taxon>
        <taxon>Vespidae</taxon>
        <taxon>Vespinae</taxon>
        <taxon>Vespula</taxon>
    </lineage>
</organism>
<dbReference type="Proteomes" id="UP001607302">
    <property type="component" value="Unassembled WGS sequence"/>
</dbReference>
<feature type="transmembrane region" description="Helical" evidence="10">
    <location>
        <begin position="41"/>
        <end position="59"/>
    </location>
</feature>
<keyword evidence="9 10" id="KW-0807">Transducer</keyword>
<evidence type="ECO:0000313" key="11">
    <source>
        <dbReference type="EMBL" id="KAL2735207.1"/>
    </source>
</evidence>
<evidence type="ECO:0000313" key="12">
    <source>
        <dbReference type="Proteomes" id="UP001607302"/>
    </source>
</evidence>
<evidence type="ECO:0000256" key="2">
    <source>
        <dbReference type="ARBA" id="ARBA00022475"/>
    </source>
</evidence>
<comment type="subcellular location">
    <subcellularLocation>
        <location evidence="1 10">Cell membrane</location>
        <topology evidence="1 10">Multi-pass membrane protein</topology>
    </subcellularLocation>
</comment>
<feature type="transmembrane region" description="Helical" evidence="10">
    <location>
        <begin position="183"/>
        <end position="203"/>
    </location>
</feature>
<dbReference type="GO" id="GO:0007608">
    <property type="term" value="P:sensory perception of smell"/>
    <property type="evidence" value="ECO:0007669"/>
    <property type="project" value="UniProtKB-KW"/>
</dbReference>
<feature type="transmembrane region" description="Helical" evidence="10">
    <location>
        <begin position="71"/>
        <end position="92"/>
    </location>
</feature>
<dbReference type="InterPro" id="IPR004117">
    <property type="entry name" value="7tm6_olfct_rcpt"/>
</dbReference>
<feature type="transmembrane region" description="Helical" evidence="10">
    <location>
        <begin position="270"/>
        <end position="292"/>
    </location>
</feature>
<keyword evidence="8 10" id="KW-0675">Receptor</keyword>
<evidence type="ECO:0000256" key="10">
    <source>
        <dbReference type="RuleBase" id="RU351113"/>
    </source>
</evidence>